<evidence type="ECO:0000313" key="6">
    <source>
        <dbReference type="EMBL" id="SNS07844.1"/>
    </source>
</evidence>
<dbReference type="AlphaFoldDB" id="A0A239BLD9"/>
<evidence type="ECO:0000313" key="7">
    <source>
        <dbReference type="Proteomes" id="UP000198324"/>
    </source>
</evidence>
<feature type="compositionally biased region" description="Basic and acidic residues" evidence="5">
    <location>
        <begin position="483"/>
        <end position="496"/>
    </location>
</feature>
<sequence>MDAFSGGVGLVLGLTLSLALGLLLGGLAAALVLRARGAAQAERLRAAEGAASRLDAELAATRAAGLKAVEALRAETARRAAAEETAARLPGLEARLTQLAGELSAARVREGDLAARMEAERKAADERQALLADLQAQLDTTFKALSAEALKNNSQSFVELAKAHLSGFQEAAKGDLELRQKSIEGLVAPIRESLTQVDARIQDMEKTRQSAYVELCQQVKFLASDQVDLRRETRKLVDALRRPTVRGRWGEMQLKRVVELAGMVGYCDFSEQASVSTDAGRLRPDMVVRLPGGKNVVVDAKAPLEAYLNAHEAQDEDARKNNMLAHARQIREHLSKLGQKSYWEHLAPTPEFVVMFLPGEIFFSSALEHDPSLIEEGVKQKVIVASPTTLIALLRAVAYGWRQEKVAENAQKVSELGRLLYARIVTLSEHFGKVGRGLSGAVEAYNKTVSSLESRVLVSARKLKELAAQPEKDLPPLDPLEIAPREPRAPEEDPGA</sequence>
<proteinExistence type="inferred from homology"/>
<accession>A0A239BLD9</accession>
<evidence type="ECO:0000256" key="4">
    <source>
        <dbReference type="ARBA" id="ARBA00023172"/>
    </source>
</evidence>
<feature type="region of interest" description="Disordered" evidence="5">
    <location>
        <begin position="468"/>
        <end position="496"/>
    </location>
</feature>
<comment type="similarity">
    <text evidence="2">Belongs to the RmuC family.</text>
</comment>
<reference evidence="6 7" key="1">
    <citation type="submission" date="2017-06" db="EMBL/GenBank/DDBJ databases">
        <authorList>
            <person name="Kim H.J."/>
            <person name="Triplett B.A."/>
        </authorList>
    </citation>
    <scope>NUCLEOTIDE SEQUENCE [LARGE SCALE GENOMIC DNA]</scope>
    <source>
        <strain evidence="6 7">DSM 13116</strain>
    </source>
</reference>
<keyword evidence="3" id="KW-0175">Coiled coil</keyword>
<evidence type="ECO:0000256" key="1">
    <source>
        <dbReference type="ARBA" id="ARBA00003416"/>
    </source>
</evidence>
<dbReference type="PANTHER" id="PTHR30563:SF0">
    <property type="entry name" value="DNA RECOMBINATION PROTEIN RMUC"/>
    <property type="match status" value="1"/>
</dbReference>
<dbReference type="Proteomes" id="UP000198324">
    <property type="component" value="Unassembled WGS sequence"/>
</dbReference>
<dbReference type="PANTHER" id="PTHR30563">
    <property type="entry name" value="DNA RECOMBINATION PROTEIN RMUC"/>
    <property type="match status" value="1"/>
</dbReference>
<organism evidence="6 7">
    <name type="scientific">Humidesulfovibrio mexicanus</name>
    <dbReference type="NCBI Taxonomy" id="147047"/>
    <lineage>
        <taxon>Bacteria</taxon>
        <taxon>Pseudomonadati</taxon>
        <taxon>Thermodesulfobacteriota</taxon>
        <taxon>Desulfovibrionia</taxon>
        <taxon>Desulfovibrionales</taxon>
        <taxon>Desulfovibrionaceae</taxon>
        <taxon>Humidesulfovibrio</taxon>
    </lineage>
</organism>
<dbReference type="InterPro" id="IPR003798">
    <property type="entry name" value="DNA_recombination_RmuC"/>
</dbReference>
<evidence type="ECO:0000256" key="2">
    <source>
        <dbReference type="ARBA" id="ARBA00009840"/>
    </source>
</evidence>
<comment type="function">
    <text evidence="1">Involved in DNA recombination.</text>
</comment>
<dbReference type="Pfam" id="PF02646">
    <property type="entry name" value="RmuC"/>
    <property type="match status" value="1"/>
</dbReference>
<evidence type="ECO:0000256" key="5">
    <source>
        <dbReference type="SAM" id="MobiDB-lite"/>
    </source>
</evidence>
<evidence type="ECO:0000256" key="3">
    <source>
        <dbReference type="ARBA" id="ARBA00023054"/>
    </source>
</evidence>
<dbReference type="EMBL" id="FZOC01000005">
    <property type="protein sequence ID" value="SNS07844.1"/>
    <property type="molecule type" value="Genomic_DNA"/>
</dbReference>
<protein>
    <submittedName>
        <fullName evidence="6">DNA recombination protein RmuC</fullName>
    </submittedName>
</protein>
<name>A0A239BLD9_9BACT</name>
<keyword evidence="4" id="KW-0233">DNA recombination</keyword>
<keyword evidence="7" id="KW-1185">Reference proteome</keyword>
<dbReference type="RefSeq" id="WP_235641594.1">
    <property type="nucleotide sequence ID" value="NZ_FZOC01000005.1"/>
</dbReference>
<dbReference type="GO" id="GO:0006310">
    <property type="term" value="P:DNA recombination"/>
    <property type="evidence" value="ECO:0007669"/>
    <property type="project" value="UniProtKB-KW"/>
</dbReference>
<gene>
    <name evidence="6" type="ORF">SAMN04488503_2614</name>
</gene>